<evidence type="ECO:0000313" key="3">
    <source>
        <dbReference type="EMBL" id="MDX6806728.1"/>
    </source>
</evidence>
<keyword evidence="1" id="KW-0175">Coiled coil</keyword>
<keyword evidence="2" id="KW-1133">Transmembrane helix</keyword>
<dbReference type="Pfam" id="PF11014">
    <property type="entry name" value="DUF2852"/>
    <property type="match status" value="1"/>
</dbReference>
<organism evidence="3 4">
    <name type="scientific">Terrihabitans rhizophilus</name>
    <dbReference type="NCBI Taxonomy" id="3092662"/>
    <lineage>
        <taxon>Bacteria</taxon>
        <taxon>Pseudomonadati</taxon>
        <taxon>Pseudomonadota</taxon>
        <taxon>Alphaproteobacteria</taxon>
        <taxon>Hyphomicrobiales</taxon>
        <taxon>Terrihabitans</taxon>
    </lineage>
</organism>
<dbReference type="RefSeq" id="WP_319844850.1">
    <property type="nucleotide sequence ID" value="NZ_JAXAFJ010000006.1"/>
</dbReference>
<dbReference type="InterPro" id="IPR021273">
    <property type="entry name" value="DUF2852"/>
</dbReference>
<evidence type="ECO:0000256" key="2">
    <source>
        <dbReference type="SAM" id="Phobius"/>
    </source>
</evidence>
<name>A0ABU4RRB8_9HYPH</name>
<dbReference type="EMBL" id="JAXAFJ010000006">
    <property type="protein sequence ID" value="MDX6806728.1"/>
    <property type="molecule type" value="Genomic_DNA"/>
</dbReference>
<evidence type="ECO:0000256" key="1">
    <source>
        <dbReference type="SAM" id="Coils"/>
    </source>
</evidence>
<evidence type="ECO:0000313" key="4">
    <source>
        <dbReference type="Proteomes" id="UP001274321"/>
    </source>
</evidence>
<keyword evidence="2" id="KW-0472">Membrane</keyword>
<sequence>MAITAKLDEWGRPAWIAAVVLGFVVFWPVGLATLAYLYWSGRMTCSPRNGFGGADRMAGLKGFCGSFKRNAYFRPSGNTAFDEYRNEALKRLEEEEAEFRDFLAKLRAAKDKAEFDQFMSDRRGRSAPSTEVVHDQA</sequence>
<feature type="coiled-coil region" evidence="1">
    <location>
        <begin position="85"/>
        <end position="112"/>
    </location>
</feature>
<accession>A0ABU4RRB8</accession>
<reference evidence="3 4" key="1">
    <citation type="submission" date="2023-11" db="EMBL/GenBank/DDBJ databases">
        <authorList>
            <person name="Bao R."/>
        </authorList>
    </citation>
    <scope>NUCLEOTIDE SEQUENCE [LARGE SCALE GENOMIC DNA]</scope>
    <source>
        <strain evidence="3 4">PJ23</strain>
    </source>
</reference>
<keyword evidence="4" id="KW-1185">Reference proteome</keyword>
<feature type="transmembrane region" description="Helical" evidence="2">
    <location>
        <begin position="15"/>
        <end position="39"/>
    </location>
</feature>
<protein>
    <submittedName>
        <fullName evidence="3">DUF2852 domain-containing protein</fullName>
    </submittedName>
</protein>
<dbReference type="Proteomes" id="UP001274321">
    <property type="component" value="Unassembled WGS sequence"/>
</dbReference>
<comment type="caution">
    <text evidence="3">The sequence shown here is derived from an EMBL/GenBank/DDBJ whole genome shotgun (WGS) entry which is preliminary data.</text>
</comment>
<gene>
    <name evidence="3" type="ORF">SCD90_11695</name>
</gene>
<keyword evidence="2" id="KW-0812">Transmembrane</keyword>
<proteinExistence type="predicted"/>